<comment type="caution">
    <text evidence="6">The sequence shown here is derived from an EMBL/GenBank/DDBJ whole genome shotgun (WGS) entry which is preliminary data.</text>
</comment>
<evidence type="ECO:0000256" key="4">
    <source>
        <dbReference type="SAM" id="SignalP"/>
    </source>
</evidence>
<dbReference type="Pfam" id="PF09976">
    <property type="entry name" value="TPR_21"/>
    <property type="match status" value="1"/>
</dbReference>
<accession>A0ABX1VIN3</accession>
<feature type="signal peptide" evidence="4">
    <location>
        <begin position="1"/>
        <end position="30"/>
    </location>
</feature>
<dbReference type="InterPro" id="IPR019734">
    <property type="entry name" value="TPR_rpt"/>
</dbReference>
<feature type="chain" id="PRO_5045382319" evidence="4">
    <location>
        <begin position="31"/>
        <end position="1105"/>
    </location>
</feature>
<dbReference type="EMBL" id="WTPX01000246">
    <property type="protein sequence ID" value="NNJ27974.1"/>
    <property type="molecule type" value="Genomic_DNA"/>
</dbReference>
<keyword evidence="2 3" id="KW-0802">TPR repeat</keyword>
<protein>
    <submittedName>
        <fullName evidence="6">Outer membrane protein assembly factor BamD</fullName>
    </submittedName>
</protein>
<dbReference type="Pfam" id="PF13432">
    <property type="entry name" value="TPR_16"/>
    <property type="match status" value="2"/>
</dbReference>
<dbReference type="Proteomes" id="UP000609651">
    <property type="component" value="Unassembled WGS sequence"/>
</dbReference>
<gene>
    <name evidence="6" type="primary">bamD_2</name>
    <name evidence="6" type="ORF">LzC2_40850</name>
</gene>
<keyword evidence="1" id="KW-0677">Repeat</keyword>
<sequence>MFGTPARFAVALLLAGAFALGPGGTLVAQAGPPDDDFRFAAGLYKKGRYVDAARKFGDFLAEHPGHEFTKRAALFRGFSLYESGNMQAASDALRAALNQPGDADYAPSALLRIGLAETELGNPDAAIAALEKLRADHPADPLANDALLPLGKARRAGGDLNAAERAVRQYLNAAANKPDANASTVTDARRTLGNILEEKGDPDAALVELRRAADGARPKADEALRDLGLLEYRRGNYREASEAFQALIDREPSRDLLTDGRINLGFALYRLDDNPAAAAELRAASDLAAPEQAQLARLWAGRAAARAGDREAAASDYKVARELAPEGRWIPDVLYWWGILLSDSTKSEDRAAALAKFERVMEDSPESPLAEPAKGEAVRLLFSEAKGALLSGDAAAARKRAAQAVALAPDAADAPRNALFLTRLDEADLPNADDTPERRAVEAQYAALAAEPEAPADVRRDATLRRSLSMRERGEWAEALTGFQSVADGLEKDEDDAALRDALVLGSSTAVAAGEPEIAAELSERFLDLFPNDPRAADVRSAMTEAAAASGDFDQALALHQAAIEDGRSPKTDRLAVRLADRAIATLEALPAETDDRAGQVDSLAVTAADLVAPIAADEAAADADLRADALTLLGWANFHRGQFAEAADAYRTVVEEYPDAPSHDEALTQLGVSLARTEDSEAAEVALRTAWKQLAPEQPAPAGADSSGPWQDAWIAGLERARFLSRQPGRAADAGEAYAELYEKFPQSRTGPLLWEWGTALYAAERYDEAEAVYAILVEEAPEYPKADLALLILGEGDLAASPPRYEDAARRLGRLIDPSEDEPIAANPATVQKAVASYLSALSATGNAAEVIAAAGPLAEQFPNTVASAVARLMAAEARVKTAVQSSEDQTPADVAALRAAARDDLADARATLAGMNVGSDAANRPNWASRPWILGASEAFFAKDYEQVDRLAEELATWNPPPPDLYEMREVHARRFKQQAPPDFEKAEELAASVVNDPTAKGTAARDRAQILLADIALLRPAPTEAQKTALLKKAREVYLNLNLFGATAGMRALGGLKTGEMDERLKDFASARKEYEAVIADFPGTPEAAAAAEKLAALPAD</sequence>
<dbReference type="InterPro" id="IPR051012">
    <property type="entry name" value="CellSynth/LPSAsmb/PSIAsmb"/>
</dbReference>
<dbReference type="InterPro" id="IPR011990">
    <property type="entry name" value="TPR-like_helical_dom_sf"/>
</dbReference>
<evidence type="ECO:0000256" key="3">
    <source>
        <dbReference type="PROSITE-ProRule" id="PRU00339"/>
    </source>
</evidence>
<proteinExistence type="predicted"/>
<evidence type="ECO:0000259" key="5">
    <source>
        <dbReference type="Pfam" id="PF09976"/>
    </source>
</evidence>
<organism evidence="6 7">
    <name type="scientific">Alienimonas chondri</name>
    <dbReference type="NCBI Taxonomy" id="2681879"/>
    <lineage>
        <taxon>Bacteria</taxon>
        <taxon>Pseudomonadati</taxon>
        <taxon>Planctomycetota</taxon>
        <taxon>Planctomycetia</taxon>
        <taxon>Planctomycetales</taxon>
        <taxon>Planctomycetaceae</taxon>
        <taxon>Alienimonas</taxon>
    </lineage>
</organism>
<evidence type="ECO:0000256" key="2">
    <source>
        <dbReference type="ARBA" id="ARBA00022803"/>
    </source>
</evidence>
<reference evidence="6 7" key="1">
    <citation type="journal article" date="2020" name="Syst. Appl. Microbiol.">
        <title>Alienimonas chondri sp. nov., a novel planctomycete isolated from the biofilm of the red alga Chondrus crispus.</title>
        <authorList>
            <person name="Vitorino I."/>
            <person name="Albuquerque L."/>
            <person name="Wiegand S."/>
            <person name="Kallscheuer N."/>
            <person name="da Costa M.S."/>
            <person name="Lobo-da-Cunha A."/>
            <person name="Jogler C."/>
            <person name="Lage O.M."/>
        </authorList>
    </citation>
    <scope>NUCLEOTIDE SEQUENCE [LARGE SCALE GENOMIC DNA]</scope>
    <source>
        <strain evidence="6 7">LzC2</strain>
    </source>
</reference>
<evidence type="ECO:0000313" key="7">
    <source>
        <dbReference type="Proteomes" id="UP000609651"/>
    </source>
</evidence>
<feature type="repeat" description="TPR" evidence="3">
    <location>
        <begin position="628"/>
        <end position="661"/>
    </location>
</feature>
<keyword evidence="7" id="KW-1185">Reference proteome</keyword>
<keyword evidence="4" id="KW-0732">Signal</keyword>
<dbReference type="Gene3D" id="1.25.40.10">
    <property type="entry name" value="Tetratricopeptide repeat domain"/>
    <property type="match status" value="6"/>
</dbReference>
<feature type="repeat" description="TPR" evidence="3">
    <location>
        <begin position="221"/>
        <end position="254"/>
    </location>
</feature>
<dbReference type="SMART" id="SM00028">
    <property type="entry name" value="TPR"/>
    <property type="match status" value="7"/>
</dbReference>
<evidence type="ECO:0000313" key="6">
    <source>
        <dbReference type="EMBL" id="NNJ27974.1"/>
    </source>
</evidence>
<dbReference type="InterPro" id="IPR018704">
    <property type="entry name" value="SecYEG/CpoB_TPR"/>
</dbReference>
<name>A0ABX1VIN3_9PLAN</name>
<dbReference type="PANTHER" id="PTHR45586:SF14">
    <property type="entry name" value="TETRATRICOPEPTIDE TPR_2 REPEAT PROTEIN"/>
    <property type="match status" value="1"/>
</dbReference>
<feature type="domain" description="Ancillary SecYEG translocon subunit/Cell division coordinator CpoB TPR" evidence="5">
    <location>
        <begin position="51"/>
        <end position="132"/>
    </location>
</feature>
<dbReference type="PROSITE" id="PS50005">
    <property type="entry name" value="TPR"/>
    <property type="match status" value="2"/>
</dbReference>
<dbReference type="SUPFAM" id="SSF48452">
    <property type="entry name" value="TPR-like"/>
    <property type="match status" value="5"/>
</dbReference>
<evidence type="ECO:0000256" key="1">
    <source>
        <dbReference type="ARBA" id="ARBA00022737"/>
    </source>
</evidence>
<dbReference type="PANTHER" id="PTHR45586">
    <property type="entry name" value="TPR REPEAT-CONTAINING PROTEIN PA4667"/>
    <property type="match status" value="1"/>
</dbReference>